<sequence length="143" mass="15935">MSASQSHGKSCGCTRDQSRAHVEMLRRWMPGPKVYVLGGQHPGQVKIGFTERPVADRFAEIQNMSPVTLHLLAQFKGGRDLEAALHRRFADRRIGGEWFDFSGLHPVAEIMKAVVGLDRTGLSPQSPSPHRNTTRPTRKPKGR</sequence>
<accession>A0ABW0YUW2</accession>
<dbReference type="Pfam" id="PF13455">
    <property type="entry name" value="MUG113"/>
    <property type="match status" value="1"/>
</dbReference>
<dbReference type="InterPro" id="IPR018306">
    <property type="entry name" value="Phage_T5_Orf172_DNA-bd"/>
</dbReference>
<dbReference type="EMBL" id="JBHSPB010000004">
    <property type="protein sequence ID" value="MFC5720365.1"/>
    <property type="molecule type" value="Genomic_DNA"/>
</dbReference>
<feature type="compositionally biased region" description="Polar residues" evidence="1">
    <location>
        <begin position="122"/>
        <end position="131"/>
    </location>
</feature>
<dbReference type="RefSeq" id="WP_390315470.1">
    <property type="nucleotide sequence ID" value="NZ_JBHSPB010000004.1"/>
</dbReference>
<proteinExistence type="predicted"/>
<feature type="compositionally biased region" description="Basic residues" evidence="1">
    <location>
        <begin position="132"/>
        <end position="143"/>
    </location>
</feature>
<feature type="region of interest" description="Disordered" evidence="1">
    <location>
        <begin position="119"/>
        <end position="143"/>
    </location>
</feature>
<comment type="caution">
    <text evidence="3">The sequence shown here is derived from an EMBL/GenBank/DDBJ whole genome shotgun (WGS) entry which is preliminary data.</text>
</comment>
<protein>
    <submittedName>
        <fullName evidence="3">GIY-YIG nuclease family protein</fullName>
    </submittedName>
</protein>
<gene>
    <name evidence="3" type="ORF">ACFP1Z_09345</name>
</gene>
<organism evidence="3 4">
    <name type="scientific">Streptomyces gamaensis</name>
    <dbReference type="NCBI Taxonomy" id="1763542"/>
    <lineage>
        <taxon>Bacteria</taxon>
        <taxon>Bacillati</taxon>
        <taxon>Actinomycetota</taxon>
        <taxon>Actinomycetes</taxon>
        <taxon>Kitasatosporales</taxon>
        <taxon>Streptomycetaceae</taxon>
        <taxon>Streptomyces</taxon>
    </lineage>
</organism>
<name>A0ABW0YUW2_9ACTN</name>
<reference evidence="4" key="1">
    <citation type="journal article" date="2019" name="Int. J. Syst. Evol. Microbiol.">
        <title>The Global Catalogue of Microorganisms (GCM) 10K type strain sequencing project: providing services to taxonomists for standard genome sequencing and annotation.</title>
        <authorList>
            <consortium name="The Broad Institute Genomics Platform"/>
            <consortium name="The Broad Institute Genome Sequencing Center for Infectious Disease"/>
            <person name="Wu L."/>
            <person name="Ma J."/>
        </authorList>
    </citation>
    <scope>NUCLEOTIDE SEQUENCE [LARGE SCALE GENOMIC DNA]</scope>
    <source>
        <strain evidence="4">CGMCC 4.7304</strain>
    </source>
</reference>
<evidence type="ECO:0000313" key="4">
    <source>
        <dbReference type="Proteomes" id="UP001596083"/>
    </source>
</evidence>
<feature type="domain" description="Bacteriophage T5 Orf172 DNA-binding" evidence="2">
    <location>
        <begin position="39"/>
        <end position="113"/>
    </location>
</feature>
<dbReference type="Proteomes" id="UP001596083">
    <property type="component" value="Unassembled WGS sequence"/>
</dbReference>
<keyword evidence="4" id="KW-1185">Reference proteome</keyword>
<evidence type="ECO:0000256" key="1">
    <source>
        <dbReference type="SAM" id="MobiDB-lite"/>
    </source>
</evidence>
<dbReference type="SMART" id="SM00974">
    <property type="entry name" value="T5orf172"/>
    <property type="match status" value="1"/>
</dbReference>
<evidence type="ECO:0000259" key="2">
    <source>
        <dbReference type="SMART" id="SM00974"/>
    </source>
</evidence>
<evidence type="ECO:0000313" key="3">
    <source>
        <dbReference type="EMBL" id="MFC5720365.1"/>
    </source>
</evidence>